<proteinExistence type="predicted"/>
<name>A0A0D2WG89_CAPO3</name>
<evidence type="ECO:0000313" key="4">
    <source>
        <dbReference type="Proteomes" id="UP000008743"/>
    </source>
</evidence>
<dbReference type="PANTHER" id="PTHR46361:SF3">
    <property type="entry name" value="ELECTRON CARRIER_ PROTEIN DISULFIDE OXIDOREDUCTASE"/>
    <property type="match status" value="1"/>
</dbReference>
<dbReference type="PANTHER" id="PTHR46361">
    <property type="entry name" value="ELECTRON CARRIER/ PROTEIN DISULFIDE OXIDOREDUCTASE"/>
    <property type="match status" value="1"/>
</dbReference>
<dbReference type="OrthoDB" id="418495at2759"/>
<dbReference type="Pfam" id="PF00616">
    <property type="entry name" value="RasGAP"/>
    <property type="match status" value="1"/>
</dbReference>
<dbReference type="RefSeq" id="XP_011269953.1">
    <property type="nucleotide sequence ID" value="XM_011271651.1"/>
</dbReference>
<dbReference type="CDD" id="cd04519">
    <property type="entry name" value="RasGAP"/>
    <property type="match status" value="1"/>
</dbReference>
<dbReference type="SMART" id="SM00323">
    <property type="entry name" value="RasGAP"/>
    <property type="match status" value="1"/>
</dbReference>
<feature type="domain" description="Ras-GAP" evidence="2">
    <location>
        <begin position="80"/>
        <end position="274"/>
    </location>
</feature>
<dbReference type="EMBL" id="KE346360">
    <property type="protein sequence ID" value="KJE88385.1"/>
    <property type="molecule type" value="Genomic_DNA"/>
</dbReference>
<keyword evidence="4" id="KW-1185">Reference proteome</keyword>
<gene>
    <name evidence="3" type="ORF">CAOG_008383</name>
</gene>
<feature type="compositionally biased region" description="Polar residues" evidence="1">
    <location>
        <begin position="1290"/>
        <end position="1304"/>
    </location>
</feature>
<dbReference type="InParanoid" id="A0A0D2WG89"/>
<feature type="compositionally biased region" description="Basic and acidic residues" evidence="1">
    <location>
        <begin position="37"/>
        <end position="47"/>
    </location>
</feature>
<dbReference type="PROSITE" id="PS50018">
    <property type="entry name" value="RAS_GTPASE_ACTIV_2"/>
    <property type="match status" value="1"/>
</dbReference>
<feature type="compositionally biased region" description="Low complexity" evidence="1">
    <location>
        <begin position="636"/>
        <end position="652"/>
    </location>
</feature>
<evidence type="ECO:0000313" key="3">
    <source>
        <dbReference type="EMBL" id="KJE88385.1"/>
    </source>
</evidence>
<feature type="region of interest" description="Disordered" evidence="1">
    <location>
        <begin position="626"/>
        <end position="654"/>
    </location>
</feature>
<reference evidence="4" key="1">
    <citation type="submission" date="2011-02" db="EMBL/GenBank/DDBJ databases">
        <title>The Genome Sequence of Capsaspora owczarzaki ATCC 30864.</title>
        <authorList>
            <person name="Russ C."/>
            <person name="Cuomo C."/>
            <person name="Burger G."/>
            <person name="Gray M.W."/>
            <person name="Holland P.W.H."/>
            <person name="King N."/>
            <person name="Lang F.B.F."/>
            <person name="Roger A.J."/>
            <person name="Ruiz-Trillo I."/>
            <person name="Young S.K."/>
            <person name="Zeng Q."/>
            <person name="Gargeya S."/>
            <person name="Alvarado L."/>
            <person name="Berlin A."/>
            <person name="Chapman S.B."/>
            <person name="Chen Z."/>
            <person name="Freedman E."/>
            <person name="Gellesch M."/>
            <person name="Goldberg J."/>
            <person name="Griggs A."/>
            <person name="Gujja S."/>
            <person name="Heilman E."/>
            <person name="Heiman D."/>
            <person name="Howarth C."/>
            <person name="Mehta T."/>
            <person name="Neiman D."/>
            <person name="Pearson M."/>
            <person name="Roberts A."/>
            <person name="Saif S."/>
            <person name="Shea T."/>
            <person name="Shenoy N."/>
            <person name="Sisk P."/>
            <person name="Stolte C."/>
            <person name="Sykes S."/>
            <person name="White J."/>
            <person name="Yandava C."/>
            <person name="Haas B."/>
            <person name="Nusbaum C."/>
            <person name="Birren B."/>
        </authorList>
    </citation>
    <scope>NUCLEOTIDE SEQUENCE</scope>
    <source>
        <strain evidence="4">ATCC 30864</strain>
    </source>
</reference>
<protein>
    <recommendedName>
        <fullName evidence="2">Ras-GAP domain-containing protein</fullName>
    </recommendedName>
</protein>
<dbReference type="STRING" id="595528.A0A0D2WG89"/>
<dbReference type="Gene3D" id="1.10.506.10">
    <property type="entry name" value="GTPase Activation - p120gap, domain 1"/>
    <property type="match status" value="2"/>
</dbReference>
<evidence type="ECO:0000259" key="2">
    <source>
        <dbReference type="PROSITE" id="PS50018"/>
    </source>
</evidence>
<dbReference type="Proteomes" id="UP000008743">
    <property type="component" value="Unassembled WGS sequence"/>
</dbReference>
<feature type="compositionally biased region" description="Pro residues" evidence="1">
    <location>
        <begin position="1311"/>
        <end position="1323"/>
    </location>
</feature>
<evidence type="ECO:0000256" key="1">
    <source>
        <dbReference type="SAM" id="MobiDB-lite"/>
    </source>
</evidence>
<feature type="compositionally biased region" description="Polar residues" evidence="1">
    <location>
        <begin position="13"/>
        <end position="24"/>
    </location>
</feature>
<organism evidence="3 4">
    <name type="scientific">Capsaspora owczarzaki (strain ATCC 30864)</name>
    <dbReference type="NCBI Taxonomy" id="595528"/>
    <lineage>
        <taxon>Eukaryota</taxon>
        <taxon>Filasterea</taxon>
        <taxon>Capsaspora</taxon>
    </lineage>
</organism>
<dbReference type="InterPro" id="IPR001936">
    <property type="entry name" value="RasGAP_dom"/>
</dbReference>
<dbReference type="InterPro" id="IPR008936">
    <property type="entry name" value="Rho_GTPase_activation_prot"/>
</dbReference>
<feature type="region of interest" description="Disordered" evidence="1">
    <location>
        <begin position="1267"/>
        <end position="1304"/>
    </location>
</feature>
<dbReference type="eggNOG" id="KOG3508">
    <property type="taxonomic scope" value="Eukaryota"/>
</dbReference>
<accession>A0A0D2WG89</accession>
<dbReference type="InterPro" id="IPR006869">
    <property type="entry name" value="DUF547"/>
</dbReference>
<feature type="region of interest" description="Disordered" evidence="1">
    <location>
        <begin position="1"/>
        <end position="47"/>
    </location>
</feature>
<sequence>MASGAGAVRRANQAGTSSTASFQEAQAIPHTGLVGRPRMENSPRERTPLSMRHYRALVELLLDPSEALIRILGDTTEQCDADYVAGLVIVIAEHHRVAPAVLQSLATSSIETARAPEALFEDASFISRLLSSYAKLVSEGFLLHAFQASVARVMAHPGSFDINPNRVRVAAELEANHAALENAAALFVQCLEESVEACPFSLRVVCHALYVATMKRFPTKPHAGLAIVSRYLVTHLLCPAIVMPNMSGLSDTYPRKEGHSGLVQIAKILQTAARGATFDASENLARCNPLVRTLTVRLEAVMTQLAMPVLGTPEEQRARLDFCNVAVPDDRVLACVGSLHLYLHRQNMRITEFLASCDSHRAQVKAQIAALNELKIILTDLDVEMSRIAPTSSHGSPLAPSSSGGIANSSASSRFSSMEISDVLTGALKRDSSTLGSAAPSSTTFSAALHAPPETSFTTQKEVFLNEYLCGEDVRPPLVAVTEFLERLKTIFTDHPLLVSASEGLHAFRTQRAPVSSSIMDLSHVQQRIAMASQAFEQLQPVSQRNSLQPPVSVDYHGSMHDLNVIDGGSRNLAGSMSSLAGEAALARAMEMSSVDLSNGFKGLNDDANTANNAAAEHSLSVPLIGSPNRLLRRGSSSSSTSSSSSSHPSPSVVGEVTSKLGAINLQAVAESIDFQELLLNLAELKAINLGLLVTPQEQLCFWLNLHHLLVLHAHVVNGLPSNTNQRKRMTRVYKYIVAGMPFSLEDIFDGILRGNPKGTIKKDDPRFTHVLTKYDPRVHFAISYLTVSTSPMLIFHPESLALELSVISKVFVQQSFSLSVPRKRVMVSSVFDTYLKDFGNHANDAVRWVVSNIPRADATQLSSILIGGKYDLVYTHLSWEPRTRVLFVDVPSLQQIDLHQVYISTSLGTEAIKRHLARFNPPAASTEPKPSNASMASLASSAPVMRQANLNDDIGVLNQDITWTKEGRKATVVVESLLRQLIELCNFFAFEWACIAGSPEFKAFLYDCAELQKVWLRSLSRPELTAFWLNVHNLLALHLCVMHRPFVHMSALNVKQVSTSYKYCISGLDFSLRDISRTVLTRSFKLTDPRLELTLAADERVHFGLTMYARGMPRLRIYDAATLSEMLDVAARDVVNMLVVVDEAKLRLTAPEWLKRAYKDYFKSRQSGESEFANWLCSFLPESVANRLQEQRVAQKRKAIKVTFVEFDWSPEPCQLQDQEISSSGQPLASLLQSRSLVSVPKSVIPGSPRESGDLAAAITALNVVPGRSPETSPNLKRRGIPGLPPSQPTSYSNAPAALSSQSAIYNTPPPTVLIQAPPSPSSIPGTSV</sequence>
<feature type="region of interest" description="Disordered" evidence="1">
    <location>
        <begin position="1311"/>
        <end position="1330"/>
    </location>
</feature>
<dbReference type="Pfam" id="PF04784">
    <property type="entry name" value="DUF547"/>
    <property type="match status" value="2"/>
</dbReference>
<dbReference type="SUPFAM" id="SSF48350">
    <property type="entry name" value="GTPase activation domain, GAP"/>
    <property type="match status" value="1"/>
</dbReference>